<evidence type="ECO:0000256" key="1">
    <source>
        <dbReference type="SAM" id="MobiDB-lite"/>
    </source>
</evidence>
<sequence>MMDRDAAMKAGDWTAYGVADARLTDALNTLRAVRRQVAGARRRALSDSIPARGHAEADDVPRGGAVR</sequence>
<dbReference type="Proteomes" id="UP001054811">
    <property type="component" value="Chromosome"/>
</dbReference>
<protein>
    <submittedName>
        <fullName evidence="2">Uncharacterized protein</fullName>
    </submittedName>
</protein>
<name>A0ABY5NK15_9MICO</name>
<accession>A0ABY5NK15</accession>
<evidence type="ECO:0000313" key="3">
    <source>
        <dbReference type="Proteomes" id="UP001054811"/>
    </source>
</evidence>
<evidence type="ECO:0000313" key="2">
    <source>
        <dbReference type="EMBL" id="UUT35505.1"/>
    </source>
</evidence>
<proteinExistence type="predicted"/>
<dbReference type="RefSeq" id="WP_259612111.1">
    <property type="nucleotide sequence ID" value="NZ_CP091139.2"/>
</dbReference>
<reference evidence="2" key="1">
    <citation type="submission" date="2022-01" db="EMBL/GenBank/DDBJ databases">
        <title>Microbacterium eymi and Microbacterium rhizovicinus sp. nov., isolated from the rhizospheric soil of Elymus tsukushiensis, a plant native to the Dokdo Islands, Republic of Korea.</title>
        <authorList>
            <person name="Hwang Y.J."/>
        </authorList>
    </citation>
    <scope>NUCLEOTIDE SEQUENCE</scope>
    <source>
        <strain evidence="2">KUDC0405</strain>
    </source>
</reference>
<gene>
    <name evidence="2" type="ORF">L2X98_19250</name>
</gene>
<feature type="region of interest" description="Disordered" evidence="1">
    <location>
        <begin position="41"/>
        <end position="67"/>
    </location>
</feature>
<dbReference type="EMBL" id="CP091139">
    <property type="protein sequence ID" value="UUT35505.1"/>
    <property type="molecule type" value="Genomic_DNA"/>
</dbReference>
<organism evidence="2 3">
    <name type="scientific">Microbacterium elymi</name>
    <dbReference type="NCBI Taxonomy" id="2909587"/>
    <lineage>
        <taxon>Bacteria</taxon>
        <taxon>Bacillati</taxon>
        <taxon>Actinomycetota</taxon>
        <taxon>Actinomycetes</taxon>
        <taxon>Micrococcales</taxon>
        <taxon>Microbacteriaceae</taxon>
        <taxon>Microbacterium</taxon>
    </lineage>
</organism>
<keyword evidence="3" id="KW-1185">Reference proteome</keyword>